<keyword evidence="6" id="KW-0238">DNA-binding</keyword>
<feature type="region of interest" description="Disordered" evidence="10">
    <location>
        <begin position="133"/>
        <end position="166"/>
    </location>
</feature>
<dbReference type="GO" id="GO:0007219">
    <property type="term" value="P:Notch signaling pathway"/>
    <property type="evidence" value="ECO:0007669"/>
    <property type="project" value="UniProtKB-KW"/>
</dbReference>
<feature type="domain" description="Orange" evidence="12">
    <location>
        <begin position="334"/>
        <end position="366"/>
    </location>
</feature>
<evidence type="ECO:0000313" key="13">
    <source>
        <dbReference type="EMBL" id="CAD7573107.1"/>
    </source>
</evidence>
<dbReference type="Gene3D" id="6.10.250.980">
    <property type="match status" value="1"/>
</dbReference>
<dbReference type="GO" id="GO:0032502">
    <property type="term" value="P:developmental process"/>
    <property type="evidence" value="ECO:0007669"/>
    <property type="project" value="UniProtKB-ARBA"/>
</dbReference>
<feature type="compositionally biased region" description="Pro residues" evidence="10">
    <location>
        <begin position="409"/>
        <end position="418"/>
    </location>
</feature>
<evidence type="ECO:0000256" key="5">
    <source>
        <dbReference type="ARBA" id="ARBA00023015"/>
    </source>
</evidence>
<dbReference type="SMART" id="SM00511">
    <property type="entry name" value="ORANGE"/>
    <property type="match status" value="1"/>
</dbReference>
<dbReference type="GO" id="GO:0005634">
    <property type="term" value="C:nucleus"/>
    <property type="evidence" value="ECO:0007669"/>
    <property type="project" value="UniProtKB-SubCell"/>
</dbReference>
<evidence type="ECO:0000259" key="11">
    <source>
        <dbReference type="PROSITE" id="PS50888"/>
    </source>
</evidence>
<evidence type="ECO:0000256" key="7">
    <source>
        <dbReference type="ARBA" id="ARBA00023163"/>
    </source>
</evidence>
<dbReference type="InterPro" id="IPR011598">
    <property type="entry name" value="bHLH_dom"/>
</dbReference>
<keyword evidence="3" id="KW-0678">Repressor</keyword>
<dbReference type="PROSITE" id="PS50888">
    <property type="entry name" value="BHLH"/>
    <property type="match status" value="1"/>
</dbReference>
<dbReference type="FunFam" id="4.10.280.10:FF:000012">
    <property type="entry name" value="hairy/enhancer-of-split related with YRPW motif protein 1"/>
    <property type="match status" value="1"/>
</dbReference>
<organism evidence="13">
    <name type="scientific">Timema californicum</name>
    <name type="common">California timema</name>
    <name type="synonym">Walking stick</name>
    <dbReference type="NCBI Taxonomy" id="61474"/>
    <lineage>
        <taxon>Eukaryota</taxon>
        <taxon>Metazoa</taxon>
        <taxon>Ecdysozoa</taxon>
        <taxon>Arthropoda</taxon>
        <taxon>Hexapoda</taxon>
        <taxon>Insecta</taxon>
        <taxon>Pterygota</taxon>
        <taxon>Neoptera</taxon>
        <taxon>Polyneoptera</taxon>
        <taxon>Phasmatodea</taxon>
        <taxon>Timematodea</taxon>
        <taxon>Timematoidea</taxon>
        <taxon>Timematidae</taxon>
        <taxon>Timema</taxon>
    </lineage>
</organism>
<dbReference type="PANTHER" id="PTHR10985">
    <property type="entry name" value="BASIC HELIX-LOOP-HELIX TRANSCRIPTION FACTOR, HES-RELATED"/>
    <property type="match status" value="1"/>
</dbReference>
<evidence type="ECO:0000256" key="9">
    <source>
        <dbReference type="ARBA" id="ARBA00038262"/>
    </source>
</evidence>
<dbReference type="SMART" id="SM00353">
    <property type="entry name" value="HLH"/>
    <property type="match status" value="1"/>
</dbReference>
<evidence type="ECO:0000256" key="3">
    <source>
        <dbReference type="ARBA" id="ARBA00022491"/>
    </source>
</evidence>
<dbReference type="GO" id="GO:0046983">
    <property type="term" value="F:protein dimerization activity"/>
    <property type="evidence" value="ECO:0007669"/>
    <property type="project" value="InterPro"/>
</dbReference>
<dbReference type="PROSITE" id="PS51054">
    <property type="entry name" value="ORANGE"/>
    <property type="match status" value="1"/>
</dbReference>
<proteinExistence type="inferred from homology"/>
<protein>
    <submittedName>
        <fullName evidence="13">(California timema) hypothetical protein</fullName>
    </submittedName>
</protein>
<comment type="similarity">
    <text evidence="9">Belongs to the HEY family.</text>
</comment>
<feature type="compositionally biased region" description="Low complexity" evidence="10">
    <location>
        <begin position="426"/>
        <end position="448"/>
    </location>
</feature>
<feature type="region of interest" description="Disordered" evidence="10">
    <location>
        <begin position="395"/>
        <end position="482"/>
    </location>
</feature>
<evidence type="ECO:0000256" key="6">
    <source>
        <dbReference type="ARBA" id="ARBA00023125"/>
    </source>
</evidence>
<keyword evidence="7" id="KW-0804">Transcription</keyword>
<accession>A0A7R9P7L3</accession>
<dbReference type="InterPro" id="IPR050370">
    <property type="entry name" value="HES_HEY"/>
</dbReference>
<keyword evidence="5" id="KW-0805">Transcription regulation</keyword>
<dbReference type="EMBL" id="OE181414">
    <property type="protein sequence ID" value="CAD7573107.1"/>
    <property type="molecule type" value="Genomic_DNA"/>
</dbReference>
<keyword evidence="8" id="KW-0539">Nucleus</keyword>
<dbReference type="GO" id="GO:0003677">
    <property type="term" value="F:DNA binding"/>
    <property type="evidence" value="ECO:0007669"/>
    <property type="project" value="UniProtKB-KW"/>
</dbReference>
<feature type="region of interest" description="Disordered" evidence="10">
    <location>
        <begin position="64"/>
        <end position="84"/>
    </location>
</feature>
<dbReference type="Gene3D" id="4.10.280.10">
    <property type="entry name" value="Helix-loop-helix DNA-binding domain"/>
    <property type="match status" value="1"/>
</dbReference>
<dbReference type="SUPFAM" id="SSF47459">
    <property type="entry name" value="HLH, helix-loop-helix DNA-binding domain"/>
    <property type="match status" value="1"/>
</dbReference>
<evidence type="ECO:0000256" key="4">
    <source>
        <dbReference type="ARBA" id="ARBA00022976"/>
    </source>
</evidence>
<comment type="subcellular location">
    <subcellularLocation>
        <location evidence="1">Nucleus</location>
    </subcellularLocation>
</comment>
<dbReference type="AlphaFoldDB" id="A0A7R9P7L3"/>
<evidence type="ECO:0000256" key="8">
    <source>
        <dbReference type="ARBA" id="ARBA00023242"/>
    </source>
</evidence>
<dbReference type="InterPro" id="IPR003650">
    <property type="entry name" value="Orange_dom"/>
</dbReference>
<feature type="compositionally biased region" description="Basic and acidic residues" evidence="10">
    <location>
        <begin position="155"/>
        <end position="165"/>
    </location>
</feature>
<evidence type="ECO:0000256" key="2">
    <source>
        <dbReference type="ARBA" id="ARBA00022473"/>
    </source>
</evidence>
<dbReference type="InterPro" id="IPR036638">
    <property type="entry name" value="HLH_DNA-bd_sf"/>
</dbReference>
<feature type="compositionally biased region" description="Low complexity" evidence="10">
    <location>
        <begin position="457"/>
        <end position="468"/>
    </location>
</feature>
<evidence type="ECO:0000256" key="10">
    <source>
        <dbReference type="SAM" id="MobiDB-lite"/>
    </source>
</evidence>
<name>A0A7R9P7L3_TIMCA</name>
<keyword evidence="4" id="KW-0914">Notch signaling pathway</keyword>
<dbReference type="Pfam" id="PF00010">
    <property type="entry name" value="HLH"/>
    <property type="match status" value="1"/>
</dbReference>
<sequence length="482" mass="52971">MELCASQCQRRDVGLLCACAHRGGVGRKAGLPARESTVALAVLALARSELVCCRPATWLNARKDSSARGDNHPYTPAPPSPVVSTSKADVVFRSRRYANYNIRLVVPRGPAPPEPAEPLTPWGYPTPPCPSAAPWTPSKRNISESDDCDDVFSESSKEPSSDRDLNPNLPVIGSIVYCESSTLDHAAINLINRAQTHFDYRVEAQENMKDKPHTVHPYGIRNLISSSLVNMTKPDEDNALAHMTVDADGDSYQLLSRKKRRGIIEKRRRDRINTSLTELRRLVPAAYEKQGSAKLEKAEILQLTVDHLKMLHAKGMDVLTCDPHKFAMDYHNLGFRECASEVARYLVTVEGLDIQDPLRLRLMSHLQCFAAQRELATKQSSGNVPWSYGPADPGNCVSQHYSPPTTAQQPPPPPPPSYDSPHVPTSSSASSNLAASYSQSHAHAHYPSNPDPHHQTSAYSSPSGASPSHVKPYRPWGAELAY</sequence>
<evidence type="ECO:0000259" key="12">
    <source>
        <dbReference type="PROSITE" id="PS51054"/>
    </source>
</evidence>
<feature type="domain" description="BHLH" evidence="11">
    <location>
        <begin position="256"/>
        <end position="311"/>
    </location>
</feature>
<gene>
    <name evidence="13" type="ORF">TCMB3V08_LOCUS5748</name>
</gene>
<dbReference type="Pfam" id="PF07527">
    <property type="entry name" value="Hairy_orange"/>
    <property type="match status" value="1"/>
</dbReference>
<keyword evidence="2" id="KW-0217">Developmental protein</keyword>
<dbReference type="SUPFAM" id="SSF158457">
    <property type="entry name" value="Orange domain-like"/>
    <property type="match status" value="1"/>
</dbReference>
<reference evidence="13" key="1">
    <citation type="submission" date="2020-11" db="EMBL/GenBank/DDBJ databases">
        <authorList>
            <person name="Tran Van P."/>
        </authorList>
    </citation>
    <scope>NUCLEOTIDE SEQUENCE</scope>
</reference>
<evidence type="ECO:0000256" key="1">
    <source>
        <dbReference type="ARBA" id="ARBA00004123"/>
    </source>
</evidence>
<dbReference type="GO" id="GO:0006355">
    <property type="term" value="P:regulation of DNA-templated transcription"/>
    <property type="evidence" value="ECO:0007669"/>
    <property type="project" value="InterPro"/>
</dbReference>